<dbReference type="AlphaFoldDB" id="A0AA39P0C2"/>
<sequence length="119" mass="13122">MTLLMPAIGLVTWTGVTQGVAIIAITSTGPLKAASLLSLLHFVVNLPSYVPGSLKISDLLSAKMGERTILLNFTQTCFKMSLTKGLQCFLRGCYSFKLQEPCSWSERFSTTKRMARRTE</sequence>
<accession>A0AA39P0C2</accession>
<evidence type="ECO:0000313" key="1">
    <source>
        <dbReference type="EMBL" id="KAK0475192.1"/>
    </source>
</evidence>
<organism evidence="1 2">
    <name type="scientific">Armillaria novae-zelandiae</name>
    <dbReference type="NCBI Taxonomy" id="153914"/>
    <lineage>
        <taxon>Eukaryota</taxon>
        <taxon>Fungi</taxon>
        <taxon>Dikarya</taxon>
        <taxon>Basidiomycota</taxon>
        <taxon>Agaricomycotina</taxon>
        <taxon>Agaricomycetes</taxon>
        <taxon>Agaricomycetidae</taxon>
        <taxon>Agaricales</taxon>
        <taxon>Marasmiineae</taxon>
        <taxon>Physalacriaceae</taxon>
        <taxon>Armillaria</taxon>
    </lineage>
</organism>
<evidence type="ECO:0000313" key="2">
    <source>
        <dbReference type="Proteomes" id="UP001175227"/>
    </source>
</evidence>
<dbReference type="EMBL" id="JAUEPR010000024">
    <property type="protein sequence ID" value="KAK0475192.1"/>
    <property type="molecule type" value="Genomic_DNA"/>
</dbReference>
<dbReference type="Proteomes" id="UP001175227">
    <property type="component" value="Unassembled WGS sequence"/>
</dbReference>
<proteinExistence type="predicted"/>
<gene>
    <name evidence="1" type="ORF">IW261DRAFT_508905</name>
</gene>
<comment type="caution">
    <text evidence="1">The sequence shown here is derived from an EMBL/GenBank/DDBJ whole genome shotgun (WGS) entry which is preliminary data.</text>
</comment>
<name>A0AA39P0C2_9AGAR</name>
<protein>
    <submittedName>
        <fullName evidence="1">Uncharacterized protein</fullName>
    </submittedName>
</protein>
<keyword evidence="2" id="KW-1185">Reference proteome</keyword>
<reference evidence="1" key="1">
    <citation type="submission" date="2023-06" db="EMBL/GenBank/DDBJ databases">
        <authorList>
            <consortium name="Lawrence Berkeley National Laboratory"/>
            <person name="Ahrendt S."/>
            <person name="Sahu N."/>
            <person name="Indic B."/>
            <person name="Wong-Bajracharya J."/>
            <person name="Merenyi Z."/>
            <person name="Ke H.-M."/>
            <person name="Monk M."/>
            <person name="Kocsube S."/>
            <person name="Drula E."/>
            <person name="Lipzen A."/>
            <person name="Balint B."/>
            <person name="Henrissat B."/>
            <person name="Andreopoulos B."/>
            <person name="Martin F.M."/>
            <person name="Harder C.B."/>
            <person name="Rigling D."/>
            <person name="Ford K.L."/>
            <person name="Foster G.D."/>
            <person name="Pangilinan J."/>
            <person name="Papanicolaou A."/>
            <person name="Barry K."/>
            <person name="LaButti K."/>
            <person name="Viragh M."/>
            <person name="Koriabine M."/>
            <person name="Yan M."/>
            <person name="Riley R."/>
            <person name="Champramary S."/>
            <person name="Plett K.L."/>
            <person name="Tsai I.J."/>
            <person name="Slot J."/>
            <person name="Sipos G."/>
            <person name="Plett J."/>
            <person name="Nagy L.G."/>
            <person name="Grigoriev I.V."/>
        </authorList>
    </citation>
    <scope>NUCLEOTIDE SEQUENCE</scope>
    <source>
        <strain evidence="1">ICMP 16352</strain>
    </source>
</reference>